<reference evidence="1 2" key="1">
    <citation type="submission" date="2017-10" db="EMBL/GenBank/DDBJ databases">
        <authorList>
            <consortium name="Urmite Genomes"/>
        </authorList>
    </citation>
    <scope>NUCLEOTIDE SEQUENCE [LARGE SCALE GENOMIC DNA]</scope>
    <source>
        <strain evidence="1 2">FB-527</strain>
    </source>
</reference>
<gene>
    <name evidence="1" type="ORF">MSIMFB_02676</name>
</gene>
<keyword evidence="2" id="KW-1185">Reference proteome</keyword>
<evidence type="ECO:0000313" key="1">
    <source>
        <dbReference type="EMBL" id="SOJ55187.1"/>
    </source>
</evidence>
<evidence type="ECO:0008006" key="3">
    <source>
        <dbReference type="Google" id="ProtNLM"/>
    </source>
</evidence>
<accession>A0A7Z7IM42</accession>
<name>A0A7Z7IM42_9MYCO</name>
<evidence type="ECO:0000313" key="2">
    <source>
        <dbReference type="Proteomes" id="UP000554965"/>
    </source>
</evidence>
<proteinExistence type="predicted"/>
<dbReference type="AlphaFoldDB" id="A0A7Z7IM42"/>
<protein>
    <recommendedName>
        <fullName evidence="3">Radical SAM protein</fullName>
    </recommendedName>
</protein>
<organism evidence="1 2">
    <name type="scientific">Mycobacterium simulans</name>
    <dbReference type="NCBI Taxonomy" id="627089"/>
    <lineage>
        <taxon>Bacteria</taxon>
        <taxon>Bacillati</taxon>
        <taxon>Actinomycetota</taxon>
        <taxon>Actinomycetes</taxon>
        <taxon>Mycobacteriales</taxon>
        <taxon>Mycobacteriaceae</taxon>
        <taxon>Mycobacterium</taxon>
    </lineage>
</organism>
<sequence>MTGNAVSTQTGTAAAGGDQTLPVASKQVLAHVRRTVADSARVMRGQGALRVADPDVIRAGRVGGLPFDSITTDLYRGCLSLAQTCYGSCFAAKAAYQSGFDFAVRVENIVDRSVLLADLSYLPTTQRFLRNGWNSDASWNWPKALQLAEIIGETDRFVVFVTKCFTPIPVEVAYGLAGVGVELRVSVSAFDTPNQLRQRFDVLLSYRAAGGIAIPVVMTTAFADHELNDRQDSIVDWVVRHDLPGAENSLRTPTHLPVAGLLDKRHVRPLDESGDLWAGRLYGDMLPVPTTASLPADYPGLTFGHLSGIDREWLESWRLDPVRTHEEMMSGVRFAKPKQAGVAMNWRDAPSSEGSTCR</sequence>
<dbReference type="Proteomes" id="UP000554965">
    <property type="component" value="Unassembled WGS sequence"/>
</dbReference>
<dbReference type="EMBL" id="OCTY01000002">
    <property type="protein sequence ID" value="SOJ55187.1"/>
    <property type="molecule type" value="Genomic_DNA"/>
</dbReference>
<comment type="caution">
    <text evidence="1">The sequence shown here is derived from an EMBL/GenBank/DDBJ whole genome shotgun (WGS) entry which is preliminary data.</text>
</comment>